<dbReference type="AlphaFoldDB" id="A0A5C6SCJ5"/>
<dbReference type="Pfam" id="PF00069">
    <property type="entry name" value="Pkinase"/>
    <property type="match status" value="1"/>
</dbReference>
<protein>
    <recommendedName>
        <fullName evidence="3">Protein kinase domain-containing protein</fullName>
    </recommendedName>
</protein>
<dbReference type="EMBL" id="VMNF01000015">
    <property type="protein sequence ID" value="TXB96281.1"/>
    <property type="molecule type" value="Genomic_DNA"/>
</dbReference>
<feature type="region of interest" description="Disordered" evidence="1">
    <location>
        <begin position="324"/>
        <end position="392"/>
    </location>
</feature>
<dbReference type="PANTHER" id="PTHR33112">
    <property type="entry name" value="DOMAIN PROTEIN, PUTATIVE-RELATED"/>
    <property type="match status" value="1"/>
</dbReference>
<dbReference type="SUPFAM" id="SSF56112">
    <property type="entry name" value="Protein kinase-like (PK-like)"/>
    <property type="match status" value="1"/>
</dbReference>
<proteinExistence type="predicted"/>
<gene>
    <name evidence="4" type="ORF">FocTR4_00016798</name>
</gene>
<feature type="chain" id="PRO_5022703520" description="Protein kinase domain-containing protein" evidence="2">
    <location>
        <begin position="18"/>
        <end position="1221"/>
    </location>
</feature>
<feature type="signal peptide" evidence="2">
    <location>
        <begin position="1"/>
        <end position="17"/>
    </location>
</feature>
<dbReference type="GO" id="GO:0004672">
    <property type="term" value="F:protein kinase activity"/>
    <property type="evidence" value="ECO:0007669"/>
    <property type="project" value="InterPro"/>
</dbReference>
<dbReference type="InterPro" id="IPR000719">
    <property type="entry name" value="Prot_kinase_dom"/>
</dbReference>
<feature type="compositionally biased region" description="Low complexity" evidence="1">
    <location>
        <begin position="623"/>
        <end position="635"/>
    </location>
</feature>
<dbReference type="GO" id="GO:0005524">
    <property type="term" value="F:ATP binding"/>
    <property type="evidence" value="ECO:0007669"/>
    <property type="project" value="InterPro"/>
</dbReference>
<dbReference type="Gene3D" id="1.10.510.10">
    <property type="entry name" value="Transferase(Phosphotransferase) domain 1"/>
    <property type="match status" value="2"/>
</dbReference>
<dbReference type="Pfam" id="PF07714">
    <property type="entry name" value="PK_Tyr_Ser-Thr"/>
    <property type="match status" value="1"/>
</dbReference>
<organism evidence="4 5">
    <name type="scientific">Fusarium oxysporum f. sp. cubense</name>
    <dbReference type="NCBI Taxonomy" id="61366"/>
    <lineage>
        <taxon>Eukaryota</taxon>
        <taxon>Fungi</taxon>
        <taxon>Dikarya</taxon>
        <taxon>Ascomycota</taxon>
        <taxon>Pezizomycotina</taxon>
        <taxon>Sordariomycetes</taxon>
        <taxon>Hypocreomycetidae</taxon>
        <taxon>Hypocreales</taxon>
        <taxon>Nectriaceae</taxon>
        <taxon>Fusarium</taxon>
        <taxon>Fusarium oxysporum species complex</taxon>
    </lineage>
</organism>
<dbReference type="PROSITE" id="PS50011">
    <property type="entry name" value="PROTEIN_KINASE_DOM"/>
    <property type="match status" value="1"/>
</dbReference>
<evidence type="ECO:0000313" key="4">
    <source>
        <dbReference type="EMBL" id="TXB96281.1"/>
    </source>
</evidence>
<dbReference type="InterPro" id="IPR010730">
    <property type="entry name" value="HET"/>
</dbReference>
<evidence type="ECO:0000256" key="2">
    <source>
        <dbReference type="SAM" id="SignalP"/>
    </source>
</evidence>
<feature type="domain" description="Protein kinase" evidence="3">
    <location>
        <begin position="185"/>
        <end position="550"/>
    </location>
</feature>
<feature type="compositionally biased region" description="Polar residues" evidence="1">
    <location>
        <begin position="324"/>
        <end position="334"/>
    </location>
</feature>
<name>A0A5C6SCJ5_FUSOC</name>
<evidence type="ECO:0000313" key="5">
    <source>
        <dbReference type="Proteomes" id="UP000321331"/>
    </source>
</evidence>
<dbReference type="InterPro" id="IPR001245">
    <property type="entry name" value="Ser-Thr/Tyr_kinase_cat_dom"/>
</dbReference>
<dbReference type="Pfam" id="PF06985">
    <property type="entry name" value="HET"/>
    <property type="match status" value="1"/>
</dbReference>
<sequence length="1221" mass="138852">MILELMATVWSFFTTFASPEVDKTKLNQLRNTVRHSLKRSVLSEASFLPESQIKKLVTPDKIKVLLPNAKPELVDFICKHAQRLFLTASLHHGNLQDIMDTFKYHGMTDKELPIRDLASEDKYCDVHTEGLQRVCSHEKALEAFHRWDTHDVWTFYNDQWTFCAPILDMGCSSHEFHAKHILPFIEKGTTQKDGHFSTVFQAAIHPSHQIIHGSSKSNTDQTRVALKELKNLSEQNYNVHVSWLNEANALFQIAELRHKHLISQATAFKQGERRFIMLEWANGGTLRDIWQTESHDRSFLDGNKVMRVLEELTGLASALSRLHGTNTRTKTAKATSADRTKKGATSRSKTIFSQGQGDGDGNRLTVPKIRFEGVSSDDGDDSSDNAEEQHWRHGDLKPENILHFKDEKSPWLGTLKIADLGLAKQHVFATTQRQDPTRQRYTTSHYEAPEVITTMNSRVPRSRRYDIWSMGCIIFEYMIWLLYGYEEGLRSFYNEEKDINTHQETLYFTADLTTRQAQVSDVARSWISHILDVDPECNRATPSVIRDLVVLVRDKLLVVDLPQGSMSQDDIKICRASADDLERSLKNIKRMAIDDEQKGGRYLSSGKSRNEVSPPRPQRVRRQSFLSTSSGSTSKQSNLTVISSIRFQIKIAFNDTWNHMEDKSIALEVLRHHEVEITDSMSMSQEKIKLCEECKKLEYWSDKPLISENLATMRSKVQQCALHRIVCRAFRPHAYNDLDIIEIRRCDSWLVTGTMKMPLLSLFKISADDSKRNRLCSDEIHLGLPKLFRPNCDSNHPQCRPANRSSVQVPTRLIDVGRVVCDNSKVYLREAASETCHPGNELRYIALSHPWGNGTHHDHFCTTTENLDRRLSVGLEVGHFPSTFRHAIEVTRALGVPYLWIDSLCIVQGPDGDFDTEAKRMETVFSSAYCVIAASRANGTSSGFLWERPEREAVRLDGYLANDSVYVCEAIDDFQHDVIEGALNKRGWVLQERALAPRTIYFTENQTYWESIAGLEQRLVSAFKTEGGYGVFNGEFFGRSLLWMRDTQQSNGLTLIEFPRDQKFRVPTWSWTAYKGPITYVDIPFGHVRWTYEAAEGRIQSPWTARDSDSTSGSLHTGELNGRIDLTAQAREISNLGLAEAQGKVIYDEGTSPTNVHTLCVIVGSENPKIEGHGIQDLEHYVLLVTPSNNLGDGVYRRVGVGMLLESWVDMSKPGLRVHIS</sequence>
<evidence type="ECO:0000259" key="3">
    <source>
        <dbReference type="PROSITE" id="PS50011"/>
    </source>
</evidence>
<dbReference type="InterPro" id="IPR011009">
    <property type="entry name" value="Kinase-like_dom_sf"/>
</dbReference>
<feature type="region of interest" description="Disordered" evidence="1">
    <location>
        <begin position="599"/>
        <end position="635"/>
    </location>
</feature>
<feature type="compositionally biased region" description="Acidic residues" evidence="1">
    <location>
        <begin position="375"/>
        <end position="386"/>
    </location>
</feature>
<reference evidence="4 5" key="1">
    <citation type="submission" date="2019-07" db="EMBL/GenBank/DDBJ databases">
        <title>The First High-Quality Draft Genome Sequence of the Causal Agent of the Current Panama Disease Epidemic.</title>
        <authorList>
            <person name="Warmington R.J."/>
            <person name="Kay W."/>
            <person name="Jeffries A."/>
            <person name="Bebber D."/>
            <person name="Moore K."/>
            <person name="Studholme D.J."/>
        </authorList>
    </citation>
    <scope>NUCLEOTIDE SEQUENCE [LARGE SCALE GENOMIC DNA]</scope>
    <source>
        <strain evidence="4 5">TR4</strain>
    </source>
</reference>
<keyword evidence="2" id="KW-0732">Signal</keyword>
<dbReference type="PANTHER" id="PTHR33112:SF10">
    <property type="entry name" value="TOL"/>
    <property type="match status" value="1"/>
</dbReference>
<comment type="caution">
    <text evidence="4">The sequence shown here is derived from an EMBL/GenBank/DDBJ whole genome shotgun (WGS) entry which is preliminary data.</text>
</comment>
<accession>A0A5C6SCJ5</accession>
<evidence type="ECO:0000256" key="1">
    <source>
        <dbReference type="SAM" id="MobiDB-lite"/>
    </source>
</evidence>
<dbReference type="Proteomes" id="UP000321331">
    <property type="component" value="Unassembled WGS sequence"/>
</dbReference>
<feature type="compositionally biased region" description="Polar residues" evidence="1">
    <location>
        <begin position="343"/>
        <end position="355"/>
    </location>
</feature>
<dbReference type="SMART" id="SM00220">
    <property type="entry name" value="S_TKc"/>
    <property type="match status" value="1"/>
</dbReference>